<organism evidence="13 15">
    <name type="scientific">Adineta steineri</name>
    <dbReference type="NCBI Taxonomy" id="433720"/>
    <lineage>
        <taxon>Eukaryota</taxon>
        <taxon>Metazoa</taxon>
        <taxon>Spiralia</taxon>
        <taxon>Gnathifera</taxon>
        <taxon>Rotifera</taxon>
        <taxon>Eurotatoria</taxon>
        <taxon>Bdelloidea</taxon>
        <taxon>Adinetida</taxon>
        <taxon>Adinetidae</taxon>
        <taxon>Adineta</taxon>
    </lineage>
</organism>
<evidence type="ECO:0000313" key="14">
    <source>
        <dbReference type="EMBL" id="CAF3566228.1"/>
    </source>
</evidence>
<dbReference type="EMBL" id="CAJNOE010000025">
    <property type="protein sequence ID" value="CAF0758417.1"/>
    <property type="molecule type" value="Genomic_DNA"/>
</dbReference>
<evidence type="ECO:0000313" key="13">
    <source>
        <dbReference type="EMBL" id="CAF0758417.1"/>
    </source>
</evidence>
<feature type="transmembrane region" description="Helical" evidence="12">
    <location>
        <begin position="130"/>
        <end position="150"/>
    </location>
</feature>
<evidence type="ECO:0000256" key="1">
    <source>
        <dbReference type="ARBA" id="ARBA00004477"/>
    </source>
</evidence>
<dbReference type="PANTHER" id="PTHR12646">
    <property type="entry name" value="NOT56 - RELATED"/>
    <property type="match status" value="1"/>
</dbReference>
<dbReference type="EC" id="2.4.1.258" evidence="3"/>
<evidence type="ECO:0000256" key="4">
    <source>
        <dbReference type="ARBA" id="ARBA00022676"/>
    </source>
</evidence>
<evidence type="ECO:0000256" key="6">
    <source>
        <dbReference type="ARBA" id="ARBA00022692"/>
    </source>
</evidence>
<sequence>MPPPQSRSSSRKNPSSSNLSTRLRSFSKQFLNLSFYKDLLINPNRSIYVMFGLFIIEIFLNIFIIKRTNYTEIDWKAYMQEVEGVVNGTFDYYKLKGDTGPLVYPAGFVYIYMIFYYITNLGRNIRLAQYLFAGLYLIMISVIFYIYNRIAKVPPYAYIFMCLLAYRIHSIFVLRLFNDPIAMTFLYISIVFLLRRQWSIACILYSLAVSIKMNILLMAPALFIILLLSVGLRATFQYIFYCALLQFIFAIPFLLSNSSAYIIRSFDLGRQFFYIWTVNWRLIPEHIFLNRYFHLCLLLLHILVLLYVCRYQWLKNITTFKELLNYHKNYVLSDDAIVTLMFYSNFIGICFCRSLHYQFYVWYYHMLYHLLWSTKSKDIVNLLILGLIEWSWNVYPSTVMSSLILHICHGYILFKLLTSLTMKSNMKKIEKKSK</sequence>
<feature type="region of interest" description="Disordered" evidence="11">
    <location>
        <begin position="1"/>
        <end position="20"/>
    </location>
</feature>
<gene>
    <name evidence="13" type="ORF">IZO911_LOCUS4570</name>
    <name evidence="14" type="ORF">KXQ929_LOCUS3394</name>
</gene>
<dbReference type="EMBL" id="CAJOBB010000109">
    <property type="protein sequence ID" value="CAF3566228.1"/>
    <property type="molecule type" value="Genomic_DNA"/>
</dbReference>
<evidence type="ECO:0000256" key="11">
    <source>
        <dbReference type="SAM" id="MobiDB-lite"/>
    </source>
</evidence>
<evidence type="ECO:0000256" key="12">
    <source>
        <dbReference type="SAM" id="Phobius"/>
    </source>
</evidence>
<keyword evidence="9 12" id="KW-0472">Membrane</keyword>
<feature type="transmembrane region" description="Helical" evidence="12">
    <location>
        <begin position="292"/>
        <end position="309"/>
    </location>
</feature>
<dbReference type="Proteomes" id="UP000663860">
    <property type="component" value="Unassembled WGS sequence"/>
</dbReference>
<feature type="transmembrane region" description="Helical" evidence="12">
    <location>
        <begin position="401"/>
        <end position="422"/>
    </location>
</feature>
<dbReference type="InterPro" id="IPR007873">
    <property type="entry name" value="Glycosyltransferase_ALG3"/>
</dbReference>
<evidence type="ECO:0000256" key="5">
    <source>
        <dbReference type="ARBA" id="ARBA00022679"/>
    </source>
</evidence>
<evidence type="ECO:0000256" key="8">
    <source>
        <dbReference type="ARBA" id="ARBA00022989"/>
    </source>
</evidence>
<feature type="transmembrane region" description="Helical" evidence="12">
    <location>
        <begin position="47"/>
        <end position="65"/>
    </location>
</feature>
<comment type="subcellular location">
    <subcellularLocation>
        <location evidence="1">Endoplasmic reticulum membrane</location>
        <topology evidence="1">Multi-pass membrane protein</topology>
    </subcellularLocation>
</comment>
<feature type="transmembrane region" description="Helical" evidence="12">
    <location>
        <begin position="213"/>
        <end position="232"/>
    </location>
</feature>
<dbReference type="PANTHER" id="PTHR12646:SF0">
    <property type="entry name" value="DOL-P-MAN:MAN(5)GLCNAC(2)-PP-DOL ALPHA-1,3-MANNOSYLTRANSFERASE"/>
    <property type="match status" value="1"/>
</dbReference>
<dbReference type="GO" id="GO:0005789">
    <property type="term" value="C:endoplasmic reticulum membrane"/>
    <property type="evidence" value="ECO:0007669"/>
    <property type="project" value="UniProtKB-SubCell"/>
</dbReference>
<evidence type="ECO:0000256" key="7">
    <source>
        <dbReference type="ARBA" id="ARBA00022824"/>
    </source>
</evidence>
<dbReference type="AlphaFoldDB" id="A0A813PUA3"/>
<feature type="transmembrane region" description="Helical" evidence="12">
    <location>
        <begin position="239"/>
        <end position="263"/>
    </location>
</feature>
<comment type="catalytic activity">
    <reaction evidence="10">
        <text>an alpha-D-Man-(1-&gt;2)-alpha-D-Man-(1-&gt;2)-alpha-D-Man-(1-&gt;3)-[alpha-D-Man-(1-&gt;6)]-beta-D-Man-(1-&gt;4)-beta-D-GlcNAc-(1-&gt;4)-alpha-D-GlcNAc-diphospho-di-trans,poly-cis-dolichol + a di-trans,poly-cis-dolichyl beta-D-mannosyl phosphate = an alpha-D-Man-(1-&gt;2)-alpha-D-Man-(1-&gt;2)-alpha-D-Man-(1-&gt;3)-[alpha-D-Man-(1-&gt;3)-alpha-D-Man-(1-&gt;6)]-beta-D-Man-(1-&gt;4)-beta-D-GlcNAc-(1-&gt;4)-alpha-D-GlcNAc-diphospho-di-trans,poly-cis-dolichol + a di-trans,poly-cis-dolichyl phosphate + H(+)</text>
        <dbReference type="Rhea" id="RHEA:29527"/>
        <dbReference type="Rhea" id="RHEA-COMP:19498"/>
        <dbReference type="Rhea" id="RHEA-COMP:19501"/>
        <dbReference type="Rhea" id="RHEA-COMP:19516"/>
        <dbReference type="Rhea" id="RHEA-COMP:19517"/>
        <dbReference type="ChEBI" id="CHEBI:15378"/>
        <dbReference type="ChEBI" id="CHEBI:57683"/>
        <dbReference type="ChEBI" id="CHEBI:58211"/>
        <dbReference type="ChEBI" id="CHEBI:132515"/>
        <dbReference type="ChEBI" id="CHEBI:132516"/>
        <dbReference type="EC" id="2.4.1.258"/>
    </reaction>
    <physiologicalReaction direction="left-to-right" evidence="10">
        <dbReference type="Rhea" id="RHEA:29528"/>
    </physiologicalReaction>
</comment>
<comment type="pathway">
    <text evidence="2">Protein modification; protein glycosylation.</text>
</comment>
<protein>
    <recommendedName>
        <fullName evidence="3">dolichyl-P-Man:Man5GlcNAc2-PP-dolichol alpha-1,3-mannosyltransferase</fullName>
        <ecNumber evidence="3">2.4.1.258</ecNumber>
    </recommendedName>
</protein>
<dbReference type="Proteomes" id="UP000663868">
    <property type="component" value="Unassembled WGS sequence"/>
</dbReference>
<evidence type="ECO:0000256" key="10">
    <source>
        <dbReference type="ARBA" id="ARBA00049506"/>
    </source>
</evidence>
<accession>A0A813PUA3</accession>
<keyword evidence="6 12" id="KW-0812">Transmembrane</keyword>
<dbReference type="GO" id="GO:0052925">
    <property type="term" value="F:dol-P-Man:Man(5)GlcNAc(2)-PP-Dol alpha-1,3-mannosyltransferase activity"/>
    <property type="evidence" value="ECO:0007669"/>
    <property type="project" value="UniProtKB-EC"/>
</dbReference>
<evidence type="ECO:0000313" key="15">
    <source>
        <dbReference type="Proteomes" id="UP000663860"/>
    </source>
</evidence>
<comment type="caution">
    <text evidence="13">The sequence shown here is derived from an EMBL/GenBank/DDBJ whole genome shotgun (WGS) entry which is preliminary data.</text>
</comment>
<dbReference type="Pfam" id="PF05208">
    <property type="entry name" value="ALG3"/>
    <property type="match status" value="1"/>
</dbReference>
<evidence type="ECO:0000256" key="2">
    <source>
        <dbReference type="ARBA" id="ARBA00004922"/>
    </source>
</evidence>
<evidence type="ECO:0000256" key="9">
    <source>
        <dbReference type="ARBA" id="ARBA00023136"/>
    </source>
</evidence>
<name>A0A813PUA3_9BILA</name>
<keyword evidence="8 12" id="KW-1133">Transmembrane helix</keyword>
<feature type="transmembrane region" description="Helical" evidence="12">
    <location>
        <begin position="102"/>
        <end position="118"/>
    </location>
</feature>
<reference evidence="13" key="1">
    <citation type="submission" date="2021-02" db="EMBL/GenBank/DDBJ databases">
        <authorList>
            <person name="Nowell W R."/>
        </authorList>
    </citation>
    <scope>NUCLEOTIDE SEQUENCE</scope>
</reference>
<keyword evidence="5" id="KW-0808">Transferase</keyword>
<keyword evidence="4" id="KW-0328">Glycosyltransferase</keyword>
<evidence type="ECO:0000256" key="3">
    <source>
        <dbReference type="ARBA" id="ARBA00011964"/>
    </source>
</evidence>
<keyword evidence="7" id="KW-0256">Endoplasmic reticulum</keyword>
<proteinExistence type="predicted"/>